<dbReference type="KEGG" id="ptq:P700755_000741"/>
<dbReference type="EMBL" id="CP003879">
    <property type="protein sequence ID" value="AFU67745.1"/>
    <property type="molecule type" value="Genomic_DNA"/>
</dbReference>
<dbReference type="Proteomes" id="UP000008514">
    <property type="component" value="Chromosome"/>
</dbReference>
<dbReference type="OrthoDB" id="1495768at2"/>
<name>K4IQH4_PSYTT</name>
<feature type="transmembrane region" description="Helical" evidence="1">
    <location>
        <begin position="21"/>
        <end position="40"/>
    </location>
</feature>
<keyword evidence="1" id="KW-1133">Transmembrane helix</keyword>
<gene>
    <name evidence="2" type="ordered locus">P700755_000741</name>
</gene>
<keyword evidence="3" id="KW-1185">Reference proteome</keyword>
<accession>K4IQH4</accession>
<dbReference type="AlphaFoldDB" id="K4IQH4"/>
<evidence type="ECO:0000256" key="1">
    <source>
        <dbReference type="SAM" id="Phobius"/>
    </source>
</evidence>
<dbReference type="HOGENOM" id="CLU_2510287_0_0_10"/>
<evidence type="ECO:0000313" key="3">
    <source>
        <dbReference type="Proteomes" id="UP000008514"/>
    </source>
</evidence>
<organism evidence="2 3">
    <name type="scientific">Psychroflexus torquis (strain ATCC 700755 / CIP 106069 / ACAM 623)</name>
    <dbReference type="NCBI Taxonomy" id="313595"/>
    <lineage>
        <taxon>Bacteria</taxon>
        <taxon>Pseudomonadati</taxon>
        <taxon>Bacteroidota</taxon>
        <taxon>Flavobacteriia</taxon>
        <taxon>Flavobacteriales</taxon>
        <taxon>Flavobacteriaceae</taxon>
        <taxon>Psychroflexus</taxon>
    </lineage>
</organism>
<keyword evidence="1" id="KW-0812">Transmembrane</keyword>
<reference evidence="2" key="1">
    <citation type="submission" date="2006-03" db="EMBL/GenBank/DDBJ databases">
        <authorList>
            <person name="Bowman J."/>
            <person name="Ferriera S."/>
            <person name="Johnson J."/>
            <person name="Kravitz S."/>
            <person name="Halpern A."/>
            <person name="Remington K."/>
            <person name="Beeson K."/>
            <person name="Tran B."/>
            <person name="Rogers Y.-H."/>
            <person name="Friedman R."/>
            <person name="Venter J.C."/>
        </authorList>
    </citation>
    <scope>NUCLEOTIDE SEQUENCE [LARGE SCALE GENOMIC DNA]</scope>
    <source>
        <strain evidence="2">ATCC 700755</strain>
    </source>
</reference>
<proteinExistence type="predicted"/>
<feature type="transmembrane region" description="Helical" evidence="1">
    <location>
        <begin position="52"/>
        <end position="71"/>
    </location>
</feature>
<sequence>MEKPKLQELSLEQVKKKEKSLKMYIGIFIPLIIGLFFFVIRDYLNGKEMDWAILTIAICTLGGPATIYPELKEVQKEIRARSKFR</sequence>
<keyword evidence="1" id="KW-0472">Membrane</keyword>
<reference evidence="2" key="2">
    <citation type="submission" date="2012-09" db="EMBL/GenBank/DDBJ databases">
        <title>The complete sequence of Psychroflexus torquis an extreme psychrophile from sea-ice that is stimulated by light.</title>
        <authorList>
            <person name="Feng S."/>
            <person name="Powell S.M."/>
            <person name="Bowman J.P."/>
        </authorList>
    </citation>
    <scope>NUCLEOTIDE SEQUENCE [LARGE SCALE GENOMIC DNA]</scope>
    <source>
        <strain evidence="2">ATCC 700755</strain>
    </source>
</reference>
<evidence type="ECO:0000313" key="2">
    <source>
        <dbReference type="EMBL" id="AFU67745.1"/>
    </source>
</evidence>
<protein>
    <submittedName>
        <fullName evidence="2">Uncharacterized protein</fullName>
    </submittedName>
</protein>
<dbReference type="RefSeq" id="WP_015023362.1">
    <property type="nucleotide sequence ID" value="NC_018721.1"/>
</dbReference>